<sequence length="395" mass="42363">MHSSQLSFSITGMGSITPAGSGINPLWENCLNSTSFIKAGLGHISDNDIQELWNQLLTSKWLVNKPAYFSRSLLFTLHSITNAIDLAAWTSLNETDVIIIGTTTGQISLWEKELIQLLKVESPLPVDTDKLSRQPMQSLAESIKSALNFPGKILILASACSASTQAIITAHNYLATNRAQRAIAGGVEELSELTINGFNCLKLLSLEPCRPFDQSRVGINLSEGAAFYTIEKHPTVTPLAYLYAGDTFLDSYHMTSPSVEGTGMQKALLSALKKNNLSPDDISMVHAHGTGSIQNDQSESHALLNIFSHKPPTISTKGVHGHALGASGAIELGICLKILNEGVIPPVTGLVNQDELIALNLPVETVKQDIRFIAKTTLGFGGVNSAFIIGKVAHA</sequence>
<evidence type="ECO:0000313" key="6">
    <source>
        <dbReference type="Proteomes" id="UP001302274"/>
    </source>
</evidence>
<organism evidence="5 6">
    <name type="scientific">Bacteriovorax antarcticus</name>
    <dbReference type="NCBI Taxonomy" id="3088717"/>
    <lineage>
        <taxon>Bacteria</taxon>
        <taxon>Pseudomonadati</taxon>
        <taxon>Bdellovibrionota</taxon>
        <taxon>Bacteriovoracia</taxon>
        <taxon>Bacteriovoracales</taxon>
        <taxon>Bacteriovoracaceae</taxon>
        <taxon>Bacteriovorax</taxon>
    </lineage>
</organism>
<dbReference type="InterPro" id="IPR016039">
    <property type="entry name" value="Thiolase-like"/>
</dbReference>
<evidence type="ECO:0000313" key="5">
    <source>
        <dbReference type="EMBL" id="MEA9357173.1"/>
    </source>
</evidence>
<accession>A0ABU5VXU2</accession>
<evidence type="ECO:0000259" key="4">
    <source>
        <dbReference type="PROSITE" id="PS52004"/>
    </source>
</evidence>
<protein>
    <submittedName>
        <fullName evidence="5">Beta-ketoacyl synthase N-terminal-like domain-containing protein</fullName>
    </submittedName>
</protein>
<dbReference type="PROSITE" id="PS00606">
    <property type="entry name" value="KS3_1"/>
    <property type="match status" value="1"/>
</dbReference>
<name>A0ABU5VXU2_9BACT</name>
<dbReference type="InterPro" id="IPR018201">
    <property type="entry name" value="Ketoacyl_synth_AS"/>
</dbReference>
<dbReference type="InterPro" id="IPR014031">
    <property type="entry name" value="Ketoacyl_synth_C"/>
</dbReference>
<dbReference type="Proteomes" id="UP001302274">
    <property type="component" value="Unassembled WGS sequence"/>
</dbReference>
<dbReference type="SMART" id="SM00825">
    <property type="entry name" value="PKS_KS"/>
    <property type="match status" value="1"/>
</dbReference>
<dbReference type="SUPFAM" id="SSF53901">
    <property type="entry name" value="Thiolase-like"/>
    <property type="match status" value="1"/>
</dbReference>
<dbReference type="EMBL" id="JAYGJQ010000002">
    <property type="protein sequence ID" value="MEA9357173.1"/>
    <property type="molecule type" value="Genomic_DNA"/>
</dbReference>
<feature type="domain" description="Ketosynthase family 3 (KS3)" evidence="4">
    <location>
        <begin position="5"/>
        <end position="391"/>
    </location>
</feature>
<dbReference type="RefSeq" id="WP_323577067.1">
    <property type="nucleotide sequence ID" value="NZ_JAYGJQ010000002.1"/>
</dbReference>
<dbReference type="InterPro" id="IPR020841">
    <property type="entry name" value="PKS_Beta-ketoAc_synthase_dom"/>
</dbReference>
<gene>
    <name evidence="5" type="ORF">SHI21_13190</name>
</gene>
<reference evidence="5 6" key="1">
    <citation type="submission" date="2023-11" db="EMBL/GenBank/DDBJ databases">
        <title>A Novel Polar Bacteriovorax (B. antarcticus) Isolated from the Biocrust in Antarctica.</title>
        <authorList>
            <person name="Mun W."/>
            <person name="Choi S.Y."/>
            <person name="Mitchell R.J."/>
        </authorList>
    </citation>
    <scope>NUCLEOTIDE SEQUENCE [LARGE SCALE GENOMIC DNA]</scope>
    <source>
        <strain evidence="5 6">PP10</strain>
    </source>
</reference>
<dbReference type="InterPro" id="IPR000794">
    <property type="entry name" value="Beta-ketoacyl_synthase"/>
</dbReference>
<dbReference type="PANTHER" id="PTHR11712:SF320">
    <property type="entry name" value="BETA-KETOACYL SYNTHASE"/>
    <property type="match status" value="1"/>
</dbReference>
<dbReference type="Gene3D" id="3.40.47.10">
    <property type="match status" value="1"/>
</dbReference>
<keyword evidence="6" id="KW-1185">Reference proteome</keyword>
<dbReference type="Pfam" id="PF02801">
    <property type="entry name" value="Ketoacyl-synt_C"/>
    <property type="match status" value="1"/>
</dbReference>
<dbReference type="PANTHER" id="PTHR11712">
    <property type="entry name" value="POLYKETIDE SYNTHASE-RELATED"/>
    <property type="match status" value="1"/>
</dbReference>
<dbReference type="Pfam" id="PF00109">
    <property type="entry name" value="ketoacyl-synt"/>
    <property type="match status" value="1"/>
</dbReference>
<comment type="similarity">
    <text evidence="1 3">Belongs to the thiolase-like superfamily. Beta-ketoacyl-ACP synthases family.</text>
</comment>
<comment type="caution">
    <text evidence="5">The sequence shown here is derived from an EMBL/GenBank/DDBJ whole genome shotgun (WGS) entry which is preliminary data.</text>
</comment>
<dbReference type="PROSITE" id="PS52004">
    <property type="entry name" value="KS3_2"/>
    <property type="match status" value="1"/>
</dbReference>
<evidence type="ECO:0000256" key="3">
    <source>
        <dbReference type="RuleBase" id="RU003694"/>
    </source>
</evidence>
<dbReference type="InterPro" id="IPR014030">
    <property type="entry name" value="Ketoacyl_synth_N"/>
</dbReference>
<keyword evidence="2 3" id="KW-0808">Transferase</keyword>
<proteinExistence type="inferred from homology"/>
<evidence type="ECO:0000256" key="2">
    <source>
        <dbReference type="ARBA" id="ARBA00022679"/>
    </source>
</evidence>
<evidence type="ECO:0000256" key="1">
    <source>
        <dbReference type="ARBA" id="ARBA00008467"/>
    </source>
</evidence>